<dbReference type="RefSeq" id="WP_021709778.1">
    <property type="nucleotide sequence ID" value="NZ_BAOB01000122.1"/>
</dbReference>
<dbReference type="Proteomes" id="UP000016567">
    <property type="component" value="Unassembled WGS sequence"/>
</dbReference>
<organism evidence="2 3">
    <name type="scientific">Vibrio azureus NBRC 104587</name>
    <dbReference type="NCBI Taxonomy" id="1219077"/>
    <lineage>
        <taxon>Bacteria</taxon>
        <taxon>Pseudomonadati</taxon>
        <taxon>Pseudomonadota</taxon>
        <taxon>Gammaproteobacteria</taxon>
        <taxon>Vibrionales</taxon>
        <taxon>Vibrionaceae</taxon>
        <taxon>Vibrio</taxon>
    </lineage>
</organism>
<feature type="signal peptide" evidence="1">
    <location>
        <begin position="1"/>
        <end position="18"/>
    </location>
</feature>
<proteinExistence type="predicted"/>
<evidence type="ECO:0000313" key="2">
    <source>
        <dbReference type="EMBL" id="GAD76026.1"/>
    </source>
</evidence>
<keyword evidence="3" id="KW-1185">Reference proteome</keyword>
<feature type="chain" id="PRO_5004637763" description="PepSY domain-containing protein" evidence="1">
    <location>
        <begin position="19"/>
        <end position="123"/>
    </location>
</feature>
<dbReference type="OrthoDB" id="6196402at2"/>
<evidence type="ECO:0000256" key="1">
    <source>
        <dbReference type="SAM" id="SignalP"/>
    </source>
</evidence>
<accession>U3A7U0</accession>
<evidence type="ECO:0008006" key="4">
    <source>
        <dbReference type="Google" id="ProtNLM"/>
    </source>
</evidence>
<dbReference type="STRING" id="1219077.VAZ01S_035_00340"/>
<reference evidence="2 3" key="1">
    <citation type="submission" date="2013-09" db="EMBL/GenBank/DDBJ databases">
        <title>Whole genome shotgun sequence of Vibrio azureus NBRC 104587.</title>
        <authorList>
            <person name="Isaki S."/>
            <person name="Hosoyama A."/>
            <person name="Numata M."/>
            <person name="Hashimoto M."/>
            <person name="Hosoyama Y."/>
            <person name="Tsuchikane K."/>
            <person name="Noguchi M."/>
            <person name="Hirakata S."/>
            <person name="Ichikawa N."/>
            <person name="Ohji S."/>
            <person name="Yamazoe A."/>
            <person name="Fujita N."/>
        </authorList>
    </citation>
    <scope>NUCLEOTIDE SEQUENCE [LARGE SCALE GENOMIC DNA]</scope>
    <source>
        <strain evidence="2 3">NBRC 104587</strain>
    </source>
</reference>
<gene>
    <name evidence="2" type="ORF">VAZ01S_035_00340</name>
</gene>
<dbReference type="EMBL" id="BATL01000035">
    <property type="protein sequence ID" value="GAD76026.1"/>
    <property type="molecule type" value="Genomic_DNA"/>
</dbReference>
<keyword evidence="1" id="KW-0732">Signal</keyword>
<evidence type="ECO:0000313" key="3">
    <source>
        <dbReference type="Proteomes" id="UP000016567"/>
    </source>
</evidence>
<dbReference type="AlphaFoldDB" id="U3A7U0"/>
<comment type="caution">
    <text evidence="2">The sequence shown here is derived from an EMBL/GenBank/DDBJ whole genome shotgun (WGS) entry which is preliminary data.</text>
</comment>
<name>U3A7U0_9VIBR</name>
<protein>
    <recommendedName>
        <fullName evidence="4">PepSY domain-containing protein</fullName>
    </recommendedName>
</protein>
<sequence length="123" mass="14135">MKKTLMFGLILLSFSISAGQKKICDTTEMEQVTWQKESPDRIAARGLELLLHQIDFQANLKQVRHVLTQFVRGNEKHYAIEFELENGDVWSGVVFDNHRGELMVEQHVRNQELCPPSNVAIVD</sequence>